<evidence type="ECO:0000256" key="1">
    <source>
        <dbReference type="SAM" id="MobiDB-lite"/>
    </source>
</evidence>
<dbReference type="AlphaFoldDB" id="A0A1H7XHS5"/>
<evidence type="ECO:0000313" key="2">
    <source>
        <dbReference type="EMBL" id="SEM32717.1"/>
    </source>
</evidence>
<feature type="region of interest" description="Disordered" evidence="1">
    <location>
        <begin position="1"/>
        <end position="22"/>
    </location>
</feature>
<protein>
    <submittedName>
        <fullName evidence="2">Uncharacterized protein</fullName>
    </submittedName>
</protein>
<keyword evidence="3" id="KW-1185">Reference proteome</keyword>
<name>A0A1H7XHS5_STIAU</name>
<dbReference type="RefSeq" id="WP_075009040.1">
    <property type="nucleotide sequence ID" value="NZ_FOAP01000015.1"/>
</dbReference>
<sequence>MRVAPSPQPVVNRSSDTLPMTREALQIEQVKTKTQDRLNNLSQSLKNDAWGGPPSMFQNMSDKIVNDGAREIQQIRNGGGATLENLKPTRSMIPPMPTETLQVEQVKTKTQDRLKDFGESLRNTTWGGPASMIQNIEDKIINDGALEIQQLRDGGQSFESLPELPQDLSLPEATLPMTREDLQVEQVKTKTQDRLKDFGESLRNNAWGGPVSMIQNIEDKIINDGTREIQQLRNGGPSGLTGQF</sequence>
<evidence type="ECO:0000313" key="3">
    <source>
        <dbReference type="Proteomes" id="UP000182719"/>
    </source>
</evidence>
<proteinExistence type="predicted"/>
<gene>
    <name evidence="2" type="ORF">SAMN05444354_1154</name>
</gene>
<feature type="compositionally biased region" description="Polar residues" evidence="1">
    <location>
        <begin position="9"/>
        <end position="18"/>
    </location>
</feature>
<accession>A0A1H7XHS5</accession>
<organism evidence="2 3">
    <name type="scientific">Stigmatella aurantiaca</name>
    <dbReference type="NCBI Taxonomy" id="41"/>
    <lineage>
        <taxon>Bacteria</taxon>
        <taxon>Pseudomonadati</taxon>
        <taxon>Myxococcota</taxon>
        <taxon>Myxococcia</taxon>
        <taxon>Myxococcales</taxon>
        <taxon>Cystobacterineae</taxon>
        <taxon>Archangiaceae</taxon>
        <taxon>Stigmatella</taxon>
    </lineage>
</organism>
<reference evidence="3" key="1">
    <citation type="submission" date="2016-10" db="EMBL/GenBank/DDBJ databases">
        <authorList>
            <person name="Varghese N."/>
            <person name="Submissions S."/>
        </authorList>
    </citation>
    <scope>NUCLEOTIDE SEQUENCE [LARGE SCALE GENOMIC DNA]</scope>
    <source>
        <strain evidence="3">DSM 17044</strain>
    </source>
</reference>
<dbReference type="Proteomes" id="UP000182719">
    <property type="component" value="Unassembled WGS sequence"/>
</dbReference>
<dbReference type="EMBL" id="FOAP01000015">
    <property type="protein sequence ID" value="SEM32717.1"/>
    <property type="molecule type" value="Genomic_DNA"/>
</dbReference>